<protein>
    <submittedName>
        <fullName evidence="1">Uncharacterized protein</fullName>
    </submittedName>
</protein>
<keyword evidence="2" id="KW-1185">Reference proteome</keyword>
<evidence type="ECO:0000313" key="1">
    <source>
        <dbReference type="EMBL" id="CAK0851707.1"/>
    </source>
</evidence>
<name>A0ABN9U011_9DINO</name>
<feature type="non-terminal residue" evidence="1">
    <location>
        <position position="74"/>
    </location>
</feature>
<organism evidence="1 2">
    <name type="scientific">Prorocentrum cordatum</name>
    <dbReference type="NCBI Taxonomy" id="2364126"/>
    <lineage>
        <taxon>Eukaryota</taxon>
        <taxon>Sar</taxon>
        <taxon>Alveolata</taxon>
        <taxon>Dinophyceae</taxon>
        <taxon>Prorocentrales</taxon>
        <taxon>Prorocentraceae</taxon>
        <taxon>Prorocentrum</taxon>
    </lineage>
</organism>
<reference evidence="1" key="1">
    <citation type="submission" date="2023-10" db="EMBL/GenBank/DDBJ databases">
        <authorList>
            <person name="Chen Y."/>
            <person name="Shah S."/>
            <person name="Dougan E. K."/>
            <person name="Thang M."/>
            <person name="Chan C."/>
        </authorList>
    </citation>
    <scope>NUCLEOTIDE SEQUENCE [LARGE SCALE GENOMIC DNA]</scope>
</reference>
<comment type="caution">
    <text evidence="1">The sequence shown here is derived from an EMBL/GenBank/DDBJ whole genome shotgun (WGS) entry which is preliminary data.</text>
</comment>
<dbReference type="EMBL" id="CAUYUJ010015266">
    <property type="protein sequence ID" value="CAK0851707.1"/>
    <property type="molecule type" value="Genomic_DNA"/>
</dbReference>
<dbReference type="Proteomes" id="UP001189429">
    <property type="component" value="Unassembled WGS sequence"/>
</dbReference>
<evidence type="ECO:0000313" key="2">
    <source>
        <dbReference type="Proteomes" id="UP001189429"/>
    </source>
</evidence>
<sequence>ARIEKKPAWGPHAATFLQQKADEQLTALEELFQEFVTACAVEVPVDLTPESRAAFLKTIDDLEASRLARANSYK</sequence>
<gene>
    <name evidence="1" type="ORF">PCOR1329_LOCUS43795</name>
</gene>
<proteinExistence type="predicted"/>
<accession>A0ABN9U011</accession>
<feature type="non-terminal residue" evidence="1">
    <location>
        <position position="1"/>
    </location>
</feature>